<accession>A0A812YG69</accession>
<dbReference type="OrthoDB" id="406576at2759"/>
<reference evidence="6" key="1">
    <citation type="submission" date="2021-02" db="EMBL/GenBank/DDBJ databases">
        <authorList>
            <person name="Dougan E. K."/>
            <person name="Rhodes N."/>
            <person name="Thang M."/>
            <person name="Chan C."/>
        </authorList>
    </citation>
    <scope>NUCLEOTIDE SEQUENCE</scope>
</reference>
<dbReference type="Gene3D" id="3.90.1590.10">
    <property type="entry name" value="glutathione-dependent formaldehyde- activating enzyme (gfa)"/>
    <property type="match status" value="2"/>
</dbReference>
<dbReference type="InterPro" id="IPR006913">
    <property type="entry name" value="CENP-V/GFA"/>
</dbReference>
<dbReference type="Proteomes" id="UP000649617">
    <property type="component" value="Unassembled WGS sequence"/>
</dbReference>
<evidence type="ECO:0000256" key="1">
    <source>
        <dbReference type="ARBA" id="ARBA00005495"/>
    </source>
</evidence>
<organism evidence="6 7">
    <name type="scientific">Symbiodinium pilosum</name>
    <name type="common">Dinoflagellate</name>
    <dbReference type="NCBI Taxonomy" id="2952"/>
    <lineage>
        <taxon>Eukaryota</taxon>
        <taxon>Sar</taxon>
        <taxon>Alveolata</taxon>
        <taxon>Dinophyceae</taxon>
        <taxon>Suessiales</taxon>
        <taxon>Symbiodiniaceae</taxon>
        <taxon>Symbiodinium</taxon>
    </lineage>
</organism>
<proteinExistence type="inferred from homology"/>
<evidence type="ECO:0000256" key="2">
    <source>
        <dbReference type="ARBA" id="ARBA00022723"/>
    </source>
</evidence>
<dbReference type="InterPro" id="IPR011057">
    <property type="entry name" value="Mss4-like_sf"/>
</dbReference>
<dbReference type="Pfam" id="PF04828">
    <property type="entry name" value="GFA"/>
    <property type="match status" value="2"/>
</dbReference>
<dbReference type="PANTHER" id="PTHR33337:SF40">
    <property type="entry name" value="CENP-V_GFA DOMAIN-CONTAINING PROTEIN-RELATED"/>
    <property type="match status" value="1"/>
</dbReference>
<evidence type="ECO:0000256" key="4">
    <source>
        <dbReference type="ARBA" id="ARBA00023239"/>
    </source>
</evidence>
<dbReference type="PROSITE" id="PS51891">
    <property type="entry name" value="CENP_V_GFA"/>
    <property type="match status" value="2"/>
</dbReference>
<keyword evidence="2" id="KW-0479">Metal-binding</keyword>
<dbReference type="EMBL" id="CAJNIZ010047705">
    <property type="protein sequence ID" value="CAE7774174.1"/>
    <property type="molecule type" value="Genomic_DNA"/>
</dbReference>
<dbReference type="PANTHER" id="PTHR33337">
    <property type="entry name" value="GFA DOMAIN-CONTAINING PROTEIN"/>
    <property type="match status" value="1"/>
</dbReference>
<comment type="similarity">
    <text evidence="1">Belongs to the Gfa family.</text>
</comment>
<dbReference type="GO" id="GO:0046872">
    <property type="term" value="F:metal ion binding"/>
    <property type="evidence" value="ECO:0007669"/>
    <property type="project" value="UniProtKB-KW"/>
</dbReference>
<evidence type="ECO:0000259" key="5">
    <source>
        <dbReference type="PROSITE" id="PS51891"/>
    </source>
</evidence>
<dbReference type="GO" id="GO:0016846">
    <property type="term" value="F:carbon-sulfur lyase activity"/>
    <property type="evidence" value="ECO:0007669"/>
    <property type="project" value="InterPro"/>
</dbReference>
<sequence>MEELLAQLRSANPGVPDEVIWQFLQRRLHGENREYPASFRSLLDGKNRPDEPASMQPAPESFQLRSRCHCGKCKVVWDLDAHHLRVTRCYCPACRHHQASSFASYLATGSPENGMPQFTGDVTKLQHVCDVLGSVARLMCSRCFTKLAVVPDSGARAGEVLLCMGSVEDDSIPDEVALKWQTCHEDWDHASEPSWWRAKPATSMLLRRSQLLKGACSCGRCSFEAKLLPGEAQHCYCRLCRQMSGSVAQTWVPAEKVHFRWLRSETLRLVRTTGHGQRHLCTSCGTVMTIVYDSQPDCIWPAAGTFDDTQLAEASSKDLMWYRVIHICCAYMQPWYLLPDDRLPRLKYAG</sequence>
<evidence type="ECO:0000256" key="3">
    <source>
        <dbReference type="ARBA" id="ARBA00022833"/>
    </source>
</evidence>
<feature type="domain" description="CENP-V/GFA" evidence="5">
    <location>
        <begin position="212"/>
        <end position="323"/>
    </location>
</feature>
<protein>
    <recommendedName>
        <fullName evidence="5">CENP-V/GFA domain-containing protein</fullName>
    </recommendedName>
</protein>
<dbReference type="AlphaFoldDB" id="A0A812YG69"/>
<comment type="caution">
    <text evidence="6">The sequence shown here is derived from an EMBL/GenBank/DDBJ whole genome shotgun (WGS) entry which is preliminary data.</text>
</comment>
<evidence type="ECO:0000313" key="6">
    <source>
        <dbReference type="EMBL" id="CAE7774174.1"/>
    </source>
</evidence>
<dbReference type="SUPFAM" id="SSF51316">
    <property type="entry name" value="Mss4-like"/>
    <property type="match status" value="2"/>
</dbReference>
<gene>
    <name evidence="6" type="ORF">SPIL2461_LOCUS22877</name>
</gene>
<keyword evidence="7" id="KW-1185">Reference proteome</keyword>
<keyword evidence="4" id="KW-0456">Lyase</keyword>
<feature type="domain" description="CENP-V/GFA" evidence="5">
    <location>
        <begin position="64"/>
        <end position="188"/>
    </location>
</feature>
<name>A0A812YG69_SYMPI</name>
<keyword evidence="3" id="KW-0862">Zinc</keyword>
<evidence type="ECO:0000313" key="7">
    <source>
        <dbReference type="Proteomes" id="UP000649617"/>
    </source>
</evidence>